<evidence type="ECO:0000256" key="1">
    <source>
        <dbReference type="SAM" id="MobiDB-lite"/>
    </source>
</evidence>
<dbReference type="AlphaFoldDB" id="A0A1H1BRF7"/>
<reference evidence="2 3" key="1">
    <citation type="submission" date="2016-10" db="EMBL/GenBank/DDBJ databases">
        <authorList>
            <person name="de Groot N.N."/>
        </authorList>
    </citation>
    <scope>NUCLEOTIDE SEQUENCE [LARGE SCALE GENOMIC DNA]</scope>
    <source>
        <strain evidence="2 3">DSM 43794</strain>
    </source>
</reference>
<sequence length="72" mass="7609">MALSSTRNLSLIPHPRGRAEPCGRRHVAMPAGRSPGRHGGGVLPAGESGLRDENAGWVYFNALAARSCTDLK</sequence>
<dbReference type="EMBL" id="FNKK01000002">
    <property type="protein sequence ID" value="SDQ54478.1"/>
    <property type="molecule type" value="Genomic_DNA"/>
</dbReference>
<name>A0A1H1BRF7_9ACTN</name>
<gene>
    <name evidence="2" type="ORF">SAMN04489764_1084</name>
</gene>
<evidence type="ECO:0000313" key="2">
    <source>
        <dbReference type="EMBL" id="SDQ54478.1"/>
    </source>
</evidence>
<feature type="region of interest" description="Disordered" evidence="1">
    <location>
        <begin position="1"/>
        <end position="47"/>
    </location>
</feature>
<protein>
    <submittedName>
        <fullName evidence="2">Uncharacterized protein</fullName>
    </submittedName>
</protein>
<organism evidence="2 3">
    <name type="scientific">Thermostaphylospora chromogena</name>
    <dbReference type="NCBI Taxonomy" id="35622"/>
    <lineage>
        <taxon>Bacteria</taxon>
        <taxon>Bacillati</taxon>
        <taxon>Actinomycetota</taxon>
        <taxon>Actinomycetes</taxon>
        <taxon>Streptosporangiales</taxon>
        <taxon>Thermomonosporaceae</taxon>
        <taxon>Thermostaphylospora</taxon>
    </lineage>
</organism>
<keyword evidence="3" id="KW-1185">Reference proteome</keyword>
<dbReference type="Proteomes" id="UP000217103">
    <property type="component" value="Unassembled WGS sequence"/>
</dbReference>
<accession>A0A1H1BRF7</accession>
<evidence type="ECO:0000313" key="3">
    <source>
        <dbReference type="Proteomes" id="UP000217103"/>
    </source>
</evidence>
<proteinExistence type="predicted"/>